<evidence type="ECO:0000313" key="3">
    <source>
        <dbReference type="EMBL" id="OIT36544.1"/>
    </source>
</evidence>
<comment type="caution">
    <text evidence="3">The sequence shown here is derived from an EMBL/GenBank/DDBJ whole genome shotgun (WGS) entry which is preliminary data.</text>
</comment>
<dbReference type="Pfam" id="PF03134">
    <property type="entry name" value="TB2_DP1_HVA22"/>
    <property type="match status" value="1"/>
</dbReference>
<feature type="region of interest" description="Disordered" evidence="2">
    <location>
        <begin position="34"/>
        <end position="66"/>
    </location>
</feature>
<evidence type="ECO:0000256" key="2">
    <source>
        <dbReference type="SAM" id="MobiDB-lite"/>
    </source>
</evidence>
<dbReference type="AlphaFoldDB" id="A0A314L6M7"/>
<dbReference type="EMBL" id="MJEQ01000422">
    <property type="protein sequence ID" value="OIT36544.1"/>
    <property type="molecule type" value="Genomic_DNA"/>
</dbReference>
<name>A0A314L6M7_NICAT</name>
<dbReference type="PANTHER" id="PTHR12300:SF175">
    <property type="entry name" value="HVA22-LIKE PROTEIN"/>
    <property type="match status" value="1"/>
</dbReference>
<dbReference type="InterPro" id="IPR004345">
    <property type="entry name" value="TB2_DP1_HVA22"/>
</dbReference>
<dbReference type="Proteomes" id="UP000187609">
    <property type="component" value="Unassembled WGS sequence"/>
</dbReference>
<organism evidence="3 4">
    <name type="scientific">Nicotiana attenuata</name>
    <name type="common">Coyote tobacco</name>
    <dbReference type="NCBI Taxonomy" id="49451"/>
    <lineage>
        <taxon>Eukaryota</taxon>
        <taxon>Viridiplantae</taxon>
        <taxon>Streptophyta</taxon>
        <taxon>Embryophyta</taxon>
        <taxon>Tracheophyta</taxon>
        <taxon>Spermatophyta</taxon>
        <taxon>Magnoliopsida</taxon>
        <taxon>eudicotyledons</taxon>
        <taxon>Gunneridae</taxon>
        <taxon>Pentapetalae</taxon>
        <taxon>asterids</taxon>
        <taxon>lamiids</taxon>
        <taxon>Solanales</taxon>
        <taxon>Solanaceae</taxon>
        <taxon>Nicotianoideae</taxon>
        <taxon>Nicotianeae</taxon>
        <taxon>Nicotiana</taxon>
    </lineage>
</organism>
<evidence type="ECO:0000256" key="1">
    <source>
        <dbReference type="RuleBase" id="RU362006"/>
    </source>
</evidence>
<comment type="subcellular location">
    <subcellularLocation>
        <location evidence="1">Membrane</location>
        <topology evidence="1">Multi-pass membrane protein</topology>
    </subcellularLocation>
</comment>
<dbReference type="PANTHER" id="PTHR12300">
    <property type="entry name" value="HVA22-LIKE PROTEINS"/>
    <property type="match status" value="1"/>
</dbReference>
<protein>
    <recommendedName>
        <fullName evidence="1">HVA22-like protein</fullName>
    </recommendedName>
</protein>
<keyword evidence="4" id="KW-1185">Reference proteome</keyword>
<dbReference type="Gramene" id="OIT36544">
    <property type="protein sequence ID" value="OIT36544"/>
    <property type="gene ID" value="A4A49_02464"/>
</dbReference>
<sequence>MASSSSHSNRAVGAPVPENDVSLLEEGVEVVEDEGFPSVDEVVPRPGKASTDFNSPAGDEPKPVPSTMDAEAITTFKTKWGIPDHIEMVPADKDIVHLHRQGYCAFYAYPFVTMRAILPDTMRIREWAPFHEKFGRKPLTGRRGVRRRRAPPLAFCQPVPSARPAPKATARPALAVETVGLKLLLSPLNTNVVVRTACCSVGILLPVYSTFKAIEMRDQNEQQKWLLYWAAYGSFSILEAFTDKFLYWFPLYYHVKFAFLVWLQLPSADGAKQLYTNHLRPFLMRHQGRLDNILELFHGELAKFISTHQTEIQFAQMLLAKSLLSVGSILLPGQGRVVGTIEGPAAQVETSAQQVETSELEDES</sequence>
<evidence type="ECO:0000313" key="4">
    <source>
        <dbReference type="Proteomes" id="UP000187609"/>
    </source>
</evidence>
<dbReference type="GO" id="GO:0016020">
    <property type="term" value="C:membrane"/>
    <property type="evidence" value="ECO:0007669"/>
    <property type="project" value="UniProtKB-SubCell"/>
</dbReference>
<accession>A0A314L6M7</accession>
<reference evidence="3" key="1">
    <citation type="submission" date="2016-11" db="EMBL/GenBank/DDBJ databases">
        <title>The genome of Nicotiana attenuata.</title>
        <authorList>
            <person name="Xu S."/>
            <person name="Brockmoeller T."/>
            <person name="Gaquerel E."/>
            <person name="Navarro A."/>
            <person name="Kuhl H."/>
            <person name="Gase K."/>
            <person name="Ling Z."/>
            <person name="Zhou W."/>
            <person name="Kreitzer C."/>
            <person name="Stanke M."/>
            <person name="Tang H."/>
            <person name="Lyons E."/>
            <person name="Pandey P."/>
            <person name="Pandey S.P."/>
            <person name="Timmermann B."/>
            <person name="Baldwin I.T."/>
        </authorList>
    </citation>
    <scope>NUCLEOTIDE SEQUENCE [LARGE SCALE GENOMIC DNA]</scope>
    <source>
        <strain evidence="3">UT</strain>
    </source>
</reference>
<proteinExistence type="inferred from homology"/>
<gene>
    <name evidence="3" type="primary">HVA22K_1</name>
    <name evidence="3" type="ORF">A4A49_02464</name>
</gene>
<feature type="region of interest" description="Disordered" evidence="2">
    <location>
        <begin position="1"/>
        <end position="21"/>
    </location>
</feature>
<comment type="similarity">
    <text evidence="1">Belongs to the DP1 family.</text>
</comment>